<organism evidence="2 3">
    <name type="scientific">Coniella lustricola</name>
    <dbReference type="NCBI Taxonomy" id="2025994"/>
    <lineage>
        <taxon>Eukaryota</taxon>
        <taxon>Fungi</taxon>
        <taxon>Dikarya</taxon>
        <taxon>Ascomycota</taxon>
        <taxon>Pezizomycotina</taxon>
        <taxon>Sordariomycetes</taxon>
        <taxon>Sordariomycetidae</taxon>
        <taxon>Diaporthales</taxon>
        <taxon>Schizoparmaceae</taxon>
        <taxon>Coniella</taxon>
    </lineage>
</organism>
<dbReference type="EMBL" id="KZ678409">
    <property type="protein sequence ID" value="PSR92165.1"/>
    <property type="molecule type" value="Genomic_DNA"/>
</dbReference>
<evidence type="ECO:0000313" key="2">
    <source>
        <dbReference type="EMBL" id="PSR92165.1"/>
    </source>
</evidence>
<dbReference type="Proteomes" id="UP000241462">
    <property type="component" value="Unassembled WGS sequence"/>
</dbReference>
<name>A0A2T3AD71_9PEZI</name>
<dbReference type="STRING" id="2025994.A0A2T3AD71"/>
<feature type="region of interest" description="Disordered" evidence="1">
    <location>
        <begin position="460"/>
        <end position="479"/>
    </location>
</feature>
<evidence type="ECO:0000313" key="3">
    <source>
        <dbReference type="Proteomes" id="UP000241462"/>
    </source>
</evidence>
<sequence length="634" mass="69782">MSDEPRGCLDIIKWWLFAPCSDGTTSENDEDHIYHTRGTKHKDGGLPRGRIVDLSDPEKGFYEIYYEQPRPTPPAQATSQTPAAPAKLQRQPETTTRTRTRSKKQNEMGWIDWNFFSGKRKRMVARRPRISTPSNFRHVGSGAVNFKGPVPEGPRTAPMFRPLQLSIYQSSDNRISPLLPYFAGRERSVSPPQAIRGRSRDVFDDDETTLAHSRDASSMSFHIPRRPLIDGSSMRTASIGEDSPPRIPPRAKTRPRAYTSPSVEAIVERIASAFIERDILDAELESVKSRHSLCLSRPSTSYDPDEPMPPFPVVPPSAPSFAERVSIDRPRTAPSSQVAFEPPPLPLAHVPQSFPERSTSLRAPKWPASFLTTSSSGSGAAAAGGGGALPTTPDTPSAVRRSAFNSHPIDTSPRIIDNSVDIDVPLAPPLPLILRPPLRKKKSFSRVSDWLFPVGVENQTGQVSPPKRHSRRFSRDSVTNVPRALADRDGYYQSLPPSAMFTGRRSSFDSVSDVSRPFSGSIYSTDDDLAGGGTMTVATSTHWSPGSTPPETARRMQSQFEKAYARESRKSLNLAMMSRRQTFGSIEGGVVVSDSTQSSTGTLGDKHETRVQIRQYPVQSPLQGPRPMSVGIAF</sequence>
<feature type="region of interest" description="Disordered" evidence="1">
    <location>
        <begin position="372"/>
        <end position="398"/>
    </location>
</feature>
<feature type="region of interest" description="Disordered" evidence="1">
    <location>
        <begin position="203"/>
        <end position="258"/>
    </location>
</feature>
<gene>
    <name evidence="2" type="ORF">BD289DRAFT_451911</name>
</gene>
<feature type="compositionally biased region" description="Low complexity" evidence="1">
    <location>
        <begin position="75"/>
        <end position="86"/>
    </location>
</feature>
<accession>A0A2T3AD71</accession>
<dbReference type="InParanoid" id="A0A2T3AD71"/>
<proteinExistence type="predicted"/>
<dbReference type="AlphaFoldDB" id="A0A2T3AD71"/>
<feature type="region of interest" description="Disordered" evidence="1">
    <location>
        <begin position="68"/>
        <end position="104"/>
    </location>
</feature>
<dbReference type="OrthoDB" id="3595619at2759"/>
<protein>
    <submittedName>
        <fullName evidence="2">Uncharacterized protein</fullName>
    </submittedName>
</protein>
<keyword evidence="3" id="KW-1185">Reference proteome</keyword>
<reference evidence="2 3" key="1">
    <citation type="journal article" date="2018" name="Mycol. Prog.">
        <title>Coniella lustricola, a new species from submerged detritus.</title>
        <authorList>
            <person name="Raudabaugh D.B."/>
            <person name="Iturriaga T."/>
            <person name="Carver A."/>
            <person name="Mondo S."/>
            <person name="Pangilinan J."/>
            <person name="Lipzen A."/>
            <person name="He G."/>
            <person name="Amirebrahimi M."/>
            <person name="Grigoriev I.V."/>
            <person name="Miller A.N."/>
        </authorList>
    </citation>
    <scope>NUCLEOTIDE SEQUENCE [LARGE SCALE GENOMIC DNA]</scope>
    <source>
        <strain evidence="2 3">B22-T-1</strain>
    </source>
</reference>
<evidence type="ECO:0000256" key="1">
    <source>
        <dbReference type="SAM" id="MobiDB-lite"/>
    </source>
</evidence>